<evidence type="ECO:0000259" key="10">
    <source>
        <dbReference type="PROSITE" id="PS50059"/>
    </source>
</evidence>
<evidence type="ECO:0000256" key="6">
    <source>
        <dbReference type="RuleBase" id="RU003915"/>
    </source>
</evidence>
<evidence type="ECO:0000256" key="9">
    <source>
        <dbReference type="SAM" id="SignalP"/>
    </source>
</evidence>
<dbReference type="EC" id="5.2.1.8" evidence="6"/>
<keyword evidence="9" id="KW-0732">Signal</keyword>
<dbReference type="Proteomes" id="UP000007881">
    <property type="component" value="Chromosome"/>
</dbReference>
<name>I0IAK4_PHYMF</name>
<evidence type="ECO:0000256" key="7">
    <source>
        <dbReference type="SAM" id="Coils"/>
    </source>
</evidence>
<dbReference type="Gene3D" id="1.10.287.460">
    <property type="entry name" value="Peptidyl-prolyl cis-trans isomerase, FKBP-type, N-terminal domain"/>
    <property type="match status" value="1"/>
</dbReference>
<feature type="region of interest" description="Disordered" evidence="8">
    <location>
        <begin position="270"/>
        <end position="316"/>
    </location>
</feature>
<feature type="domain" description="PPIase FKBP-type" evidence="10">
    <location>
        <begin position="182"/>
        <end position="269"/>
    </location>
</feature>
<dbReference type="Gene3D" id="3.10.50.40">
    <property type="match status" value="1"/>
</dbReference>
<evidence type="ECO:0000256" key="4">
    <source>
        <dbReference type="ARBA" id="ARBA00023235"/>
    </source>
</evidence>
<dbReference type="InterPro" id="IPR036944">
    <property type="entry name" value="PPIase_FKBP_N_sf"/>
</dbReference>
<dbReference type="GO" id="GO:0003755">
    <property type="term" value="F:peptidyl-prolyl cis-trans isomerase activity"/>
    <property type="evidence" value="ECO:0007669"/>
    <property type="project" value="UniProtKB-UniRule"/>
</dbReference>
<dbReference type="InterPro" id="IPR001179">
    <property type="entry name" value="PPIase_FKBP_dom"/>
</dbReference>
<evidence type="ECO:0000256" key="2">
    <source>
        <dbReference type="ARBA" id="ARBA00006577"/>
    </source>
</evidence>
<dbReference type="eggNOG" id="COG0545">
    <property type="taxonomic scope" value="Bacteria"/>
</dbReference>
<protein>
    <recommendedName>
        <fullName evidence="6">Peptidyl-prolyl cis-trans isomerase</fullName>
        <ecNumber evidence="6">5.2.1.8</ecNumber>
    </recommendedName>
</protein>
<dbReference type="PROSITE" id="PS50059">
    <property type="entry name" value="FKBP_PPIASE"/>
    <property type="match status" value="1"/>
</dbReference>
<evidence type="ECO:0000313" key="11">
    <source>
        <dbReference type="EMBL" id="BAM02292.1"/>
    </source>
</evidence>
<dbReference type="KEGG" id="phm:PSMK_01330"/>
<keyword evidence="4 5" id="KW-0413">Isomerase</keyword>
<evidence type="ECO:0000256" key="5">
    <source>
        <dbReference type="PROSITE-ProRule" id="PRU00277"/>
    </source>
</evidence>
<dbReference type="OrthoDB" id="280278at2"/>
<dbReference type="InterPro" id="IPR000774">
    <property type="entry name" value="PPIase_FKBP_N"/>
</dbReference>
<feature type="compositionally biased region" description="Low complexity" evidence="8">
    <location>
        <begin position="277"/>
        <end position="297"/>
    </location>
</feature>
<dbReference type="SUPFAM" id="SSF54534">
    <property type="entry name" value="FKBP-like"/>
    <property type="match status" value="1"/>
</dbReference>
<sequence length="316" mass="32274">MKLSTRVLLTALSAGTLALAGVPTPPAAAQEGSPGDPLAGFQLPVESPPHDYDAGPDAEGFESLASRVSYAIGMNIGAGLVRDFDEMDAELDAGGLVSGIEEATAGEETRLDEAQVQSTLQAFQRQMAEQQMAAAAAAAEANRVEAEAFFARNAGEEGVTTTDSGLQYSLETRGDGEVAQEGQTVTLQYRGTLLDGTEFDSSYGGPEPASFPVGAVIPGFNEALLLLPVGSKGTIWIPADLAYGDTPPRGSVIEPGSPLVFDLEILGLEGEADPAAETEARDAAAGAAAAGGTPDPGAGDEAEETLNAEHRDVTAP</sequence>
<dbReference type="PANTHER" id="PTHR43811:SF23">
    <property type="entry name" value="FKBP-TYPE 22 KDA PEPTIDYL-PROLYL CIS-TRANS ISOMERASE"/>
    <property type="match status" value="1"/>
</dbReference>
<comment type="catalytic activity">
    <reaction evidence="1 5 6">
        <text>[protein]-peptidylproline (omega=180) = [protein]-peptidylproline (omega=0)</text>
        <dbReference type="Rhea" id="RHEA:16237"/>
        <dbReference type="Rhea" id="RHEA-COMP:10747"/>
        <dbReference type="Rhea" id="RHEA-COMP:10748"/>
        <dbReference type="ChEBI" id="CHEBI:83833"/>
        <dbReference type="ChEBI" id="CHEBI:83834"/>
        <dbReference type="EC" id="5.2.1.8"/>
    </reaction>
</comment>
<dbReference type="InterPro" id="IPR046357">
    <property type="entry name" value="PPIase_dom_sf"/>
</dbReference>
<dbReference type="PANTHER" id="PTHR43811">
    <property type="entry name" value="FKBP-TYPE PEPTIDYL-PROLYL CIS-TRANS ISOMERASE FKPA"/>
    <property type="match status" value="1"/>
</dbReference>
<dbReference type="RefSeq" id="WP_014435512.1">
    <property type="nucleotide sequence ID" value="NC_017080.1"/>
</dbReference>
<organism evidence="11 12">
    <name type="scientific">Phycisphaera mikurensis (strain NBRC 102666 / KCTC 22515 / FYK2301M01)</name>
    <dbReference type="NCBI Taxonomy" id="1142394"/>
    <lineage>
        <taxon>Bacteria</taxon>
        <taxon>Pseudomonadati</taxon>
        <taxon>Planctomycetota</taxon>
        <taxon>Phycisphaerae</taxon>
        <taxon>Phycisphaerales</taxon>
        <taxon>Phycisphaeraceae</taxon>
        <taxon>Phycisphaera</taxon>
    </lineage>
</organism>
<dbReference type="HOGENOM" id="CLU_013615_0_1_0"/>
<keyword evidence="7" id="KW-0175">Coiled coil</keyword>
<accession>I0IAK4</accession>
<evidence type="ECO:0000313" key="12">
    <source>
        <dbReference type="Proteomes" id="UP000007881"/>
    </source>
</evidence>
<feature type="signal peptide" evidence="9">
    <location>
        <begin position="1"/>
        <end position="20"/>
    </location>
</feature>
<evidence type="ECO:0000256" key="8">
    <source>
        <dbReference type="SAM" id="MobiDB-lite"/>
    </source>
</evidence>
<dbReference type="AlphaFoldDB" id="I0IAK4"/>
<comment type="similarity">
    <text evidence="2 6">Belongs to the FKBP-type PPIase family.</text>
</comment>
<gene>
    <name evidence="11" type="ordered locus">PSMK_01330</name>
</gene>
<evidence type="ECO:0000256" key="1">
    <source>
        <dbReference type="ARBA" id="ARBA00000971"/>
    </source>
</evidence>
<reference evidence="11 12" key="1">
    <citation type="submission" date="2012-02" db="EMBL/GenBank/DDBJ databases">
        <title>Complete genome sequence of Phycisphaera mikurensis NBRC 102666.</title>
        <authorList>
            <person name="Ankai A."/>
            <person name="Hosoyama A."/>
            <person name="Terui Y."/>
            <person name="Sekine M."/>
            <person name="Fukai R."/>
            <person name="Kato Y."/>
            <person name="Nakamura S."/>
            <person name="Yamada-Narita S."/>
            <person name="Kawakoshi A."/>
            <person name="Fukunaga Y."/>
            <person name="Yamazaki S."/>
            <person name="Fujita N."/>
        </authorList>
    </citation>
    <scope>NUCLEOTIDE SEQUENCE [LARGE SCALE GENOMIC DNA]</scope>
    <source>
        <strain evidence="12">NBRC 102666 / KCTC 22515 / FYK2301M01</strain>
    </source>
</reference>
<dbReference type="GO" id="GO:0006457">
    <property type="term" value="P:protein folding"/>
    <property type="evidence" value="ECO:0007669"/>
    <property type="project" value="InterPro"/>
</dbReference>
<feature type="compositionally biased region" description="Basic and acidic residues" evidence="8">
    <location>
        <begin position="307"/>
        <end position="316"/>
    </location>
</feature>
<feature type="coiled-coil region" evidence="7">
    <location>
        <begin position="120"/>
        <end position="147"/>
    </location>
</feature>
<dbReference type="STRING" id="1142394.PSMK_01330"/>
<keyword evidence="3 5" id="KW-0697">Rotamase</keyword>
<dbReference type="Pfam" id="PF00254">
    <property type="entry name" value="FKBP_C"/>
    <property type="match status" value="1"/>
</dbReference>
<evidence type="ECO:0000256" key="3">
    <source>
        <dbReference type="ARBA" id="ARBA00023110"/>
    </source>
</evidence>
<proteinExistence type="inferred from homology"/>
<feature type="chain" id="PRO_5003629557" description="Peptidyl-prolyl cis-trans isomerase" evidence="9">
    <location>
        <begin position="21"/>
        <end position="316"/>
    </location>
</feature>
<dbReference type="EMBL" id="AP012338">
    <property type="protein sequence ID" value="BAM02292.1"/>
    <property type="molecule type" value="Genomic_DNA"/>
</dbReference>
<keyword evidence="12" id="KW-1185">Reference proteome</keyword>
<dbReference type="Pfam" id="PF01346">
    <property type="entry name" value="FKBP_N"/>
    <property type="match status" value="1"/>
</dbReference>